<dbReference type="RefSeq" id="WP_281245296.1">
    <property type="nucleotide sequence ID" value="NZ_FNRY01000001.1"/>
</dbReference>
<dbReference type="InterPro" id="IPR016193">
    <property type="entry name" value="Cytidine_deaminase-like"/>
</dbReference>
<evidence type="ECO:0000256" key="6">
    <source>
        <dbReference type="ARBA" id="ARBA00022619"/>
    </source>
</evidence>
<dbReference type="PROSITE" id="PS00903">
    <property type="entry name" value="CYT_DCMP_DEAMINASES_1"/>
    <property type="match status" value="1"/>
</dbReference>
<sequence length="340" mass="35648">MATEREQQLMRRALELAANGPTRGVNPQVGCVIVSPDGTVLGEGWHRGAGSAHAEVDALSHVGSDAACGATAIVTLEPCNHTGRTGPCVDALLDAGIARVVYAVDDPGTVSSGGGARLAANGVSVESGVLREQAEAFLGDWLTTARSGRPLVMLKWASSLDGRTAAADGSSKWITGDQARADVHRLRTRSDAIAVGTGTVLADNPSLTARTATGELYEDQPVPVVFGIRDLPVDALLRQHPHPHVRLDGRDLESDLRTLRERGIRSLFVEGGPTLASAFVRAGLVDEFVVYLAPAVLGGDHLALTDLGVGNIAEAHRLSLIDVARVGDDVRLTLRPKGRN</sequence>
<dbReference type="Gene3D" id="3.40.140.10">
    <property type="entry name" value="Cytidine Deaminase, domain 2"/>
    <property type="match status" value="1"/>
</dbReference>
<dbReference type="GO" id="GO:0008270">
    <property type="term" value="F:zinc ion binding"/>
    <property type="evidence" value="ECO:0007669"/>
    <property type="project" value="InterPro"/>
</dbReference>
<organism evidence="19 20">
    <name type="scientific">Paramicrobacterium humi</name>
    <dbReference type="NCBI Taxonomy" id="640635"/>
    <lineage>
        <taxon>Bacteria</taxon>
        <taxon>Bacillati</taxon>
        <taxon>Actinomycetota</taxon>
        <taxon>Actinomycetes</taxon>
        <taxon>Micrococcales</taxon>
        <taxon>Microbacteriaceae</taxon>
        <taxon>Paramicrobacterium</taxon>
    </lineage>
</organism>
<feature type="active site" description="Proton donor" evidence="15">
    <location>
        <position position="55"/>
    </location>
</feature>
<dbReference type="PIRSF" id="PIRSF006769">
    <property type="entry name" value="RibD"/>
    <property type="match status" value="1"/>
</dbReference>
<dbReference type="InterPro" id="IPR002125">
    <property type="entry name" value="CMP_dCMP_dom"/>
</dbReference>
<evidence type="ECO:0000256" key="7">
    <source>
        <dbReference type="ARBA" id="ARBA00022723"/>
    </source>
</evidence>
<feature type="binding site" evidence="16">
    <location>
        <position position="210"/>
    </location>
    <ligand>
        <name>substrate</name>
    </ligand>
</feature>
<evidence type="ECO:0000256" key="11">
    <source>
        <dbReference type="ARBA" id="ARBA00023268"/>
    </source>
</evidence>
<dbReference type="PANTHER" id="PTHR38011:SF7">
    <property type="entry name" value="2,5-DIAMINO-6-RIBOSYLAMINO-4(3H)-PYRIMIDINONE 5'-PHOSPHATE REDUCTASE"/>
    <property type="match status" value="1"/>
</dbReference>
<keyword evidence="14" id="KW-0378">Hydrolase</keyword>
<feature type="binding site" evidence="16">
    <location>
        <position position="199"/>
    </location>
    <ligand>
        <name>NADP(+)</name>
        <dbReference type="ChEBI" id="CHEBI:58349"/>
    </ligand>
</feature>
<dbReference type="Gene3D" id="3.40.430.10">
    <property type="entry name" value="Dihydrofolate Reductase, subunit A"/>
    <property type="match status" value="2"/>
</dbReference>
<evidence type="ECO:0000259" key="18">
    <source>
        <dbReference type="PROSITE" id="PS51747"/>
    </source>
</evidence>
<dbReference type="SUPFAM" id="SSF53597">
    <property type="entry name" value="Dihydrofolate reductase-like"/>
    <property type="match status" value="1"/>
</dbReference>
<dbReference type="EMBL" id="FNRY01000001">
    <property type="protein sequence ID" value="SEB37655.1"/>
    <property type="molecule type" value="Genomic_DNA"/>
</dbReference>
<dbReference type="GO" id="GO:0008703">
    <property type="term" value="F:5-amino-6-(5-phosphoribosylamino)uracil reductase activity"/>
    <property type="evidence" value="ECO:0007669"/>
    <property type="project" value="UniProtKB-EC"/>
</dbReference>
<evidence type="ECO:0000256" key="16">
    <source>
        <dbReference type="PIRSR" id="PIRSR006769-2"/>
    </source>
</evidence>
<keyword evidence="10 14" id="KW-0560">Oxidoreductase</keyword>
<dbReference type="InterPro" id="IPR002734">
    <property type="entry name" value="RibDG_C"/>
</dbReference>
<dbReference type="InterPro" id="IPR016192">
    <property type="entry name" value="APOBEC/CMP_deaminase_Zn-bd"/>
</dbReference>
<evidence type="ECO:0000256" key="2">
    <source>
        <dbReference type="ARBA" id="ARBA00004882"/>
    </source>
</evidence>
<dbReference type="STRING" id="640635.SAMN04489806_0281"/>
<comment type="cofactor">
    <cofactor evidence="14 17">
        <name>Zn(2+)</name>
        <dbReference type="ChEBI" id="CHEBI:29105"/>
    </cofactor>
    <text evidence="14 17">Binds 1 zinc ion.</text>
</comment>
<evidence type="ECO:0000313" key="20">
    <source>
        <dbReference type="Proteomes" id="UP000199183"/>
    </source>
</evidence>
<accession>A0A1H4IUY2</accession>
<protein>
    <recommendedName>
        <fullName evidence="14">Riboflavin biosynthesis protein RibD</fullName>
    </recommendedName>
    <domain>
        <recommendedName>
            <fullName evidence="14">Diaminohydroxyphosphoribosylaminopyrimidine deaminase</fullName>
            <shortName evidence="14">DRAP deaminase</shortName>
            <ecNumber evidence="14">3.5.4.26</ecNumber>
        </recommendedName>
        <alternativeName>
            <fullName evidence="14">Riboflavin-specific deaminase</fullName>
        </alternativeName>
    </domain>
    <domain>
        <recommendedName>
            <fullName evidence="14">5-amino-6-(5-phosphoribosylamino)uracil reductase</fullName>
            <ecNumber evidence="14">1.1.1.193</ecNumber>
        </recommendedName>
        <alternativeName>
            <fullName evidence="14">HTP reductase</fullName>
        </alternativeName>
    </domain>
</protein>
<comment type="catalytic activity">
    <reaction evidence="13 14">
        <text>2,5-diamino-6-hydroxy-4-(5-phosphoribosylamino)-pyrimidine + H2O + H(+) = 5-amino-6-(5-phospho-D-ribosylamino)uracil + NH4(+)</text>
        <dbReference type="Rhea" id="RHEA:21868"/>
        <dbReference type="ChEBI" id="CHEBI:15377"/>
        <dbReference type="ChEBI" id="CHEBI:15378"/>
        <dbReference type="ChEBI" id="CHEBI:28938"/>
        <dbReference type="ChEBI" id="CHEBI:58453"/>
        <dbReference type="ChEBI" id="CHEBI:58614"/>
        <dbReference type="EC" id="3.5.4.26"/>
    </reaction>
</comment>
<feature type="binding site" evidence="17">
    <location>
        <position position="88"/>
    </location>
    <ligand>
        <name>Zn(2+)</name>
        <dbReference type="ChEBI" id="CHEBI:29105"/>
        <note>catalytic</note>
    </ligand>
</feature>
<dbReference type="PROSITE" id="PS51747">
    <property type="entry name" value="CYT_DCMP_DEAMINASES_2"/>
    <property type="match status" value="1"/>
</dbReference>
<dbReference type="PANTHER" id="PTHR38011">
    <property type="entry name" value="DIHYDROFOLATE REDUCTASE FAMILY PROTEIN (AFU_ORTHOLOGUE AFUA_8G06820)"/>
    <property type="match status" value="1"/>
</dbReference>
<evidence type="ECO:0000256" key="1">
    <source>
        <dbReference type="ARBA" id="ARBA00002151"/>
    </source>
</evidence>
<evidence type="ECO:0000256" key="17">
    <source>
        <dbReference type="PIRSR" id="PIRSR006769-3"/>
    </source>
</evidence>
<feature type="binding site" evidence="16">
    <location>
        <position position="157"/>
    </location>
    <ligand>
        <name>NADP(+)</name>
        <dbReference type="ChEBI" id="CHEBI:58349"/>
    </ligand>
</feature>
<evidence type="ECO:0000256" key="10">
    <source>
        <dbReference type="ARBA" id="ARBA00023002"/>
    </source>
</evidence>
<reference evidence="19 20" key="1">
    <citation type="submission" date="2016-10" db="EMBL/GenBank/DDBJ databases">
        <authorList>
            <person name="de Groot N.N."/>
        </authorList>
    </citation>
    <scope>NUCLEOTIDE SEQUENCE [LARGE SCALE GENOMIC DNA]</scope>
    <source>
        <strain evidence="19 20">DSM 21799</strain>
    </source>
</reference>
<dbReference type="GO" id="GO:0008835">
    <property type="term" value="F:diaminohydroxyphosphoribosylaminopyrimidine deaminase activity"/>
    <property type="evidence" value="ECO:0007669"/>
    <property type="project" value="UniProtKB-EC"/>
</dbReference>
<dbReference type="EC" id="3.5.4.26" evidence="14"/>
<feature type="binding site" evidence="17">
    <location>
        <position position="79"/>
    </location>
    <ligand>
        <name>Zn(2+)</name>
        <dbReference type="ChEBI" id="CHEBI:29105"/>
        <note>catalytic</note>
    </ligand>
</feature>
<feature type="binding site" evidence="16">
    <location>
        <position position="171"/>
    </location>
    <ligand>
        <name>substrate</name>
    </ligand>
</feature>
<evidence type="ECO:0000256" key="9">
    <source>
        <dbReference type="ARBA" id="ARBA00022857"/>
    </source>
</evidence>
<evidence type="ECO:0000256" key="3">
    <source>
        <dbReference type="ARBA" id="ARBA00004910"/>
    </source>
</evidence>
<comment type="pathway">
    <text evidence="2 14">Cofactor biosynthesis; riboflavin biosynthesis; 5-amino-6-(D-ribitylamino)uracil from GTP: step 2/4.</text>
</comment>
<keyword evidence="11" id="KW-0511">Multifunctional enzyme</keyword>
<keyword evidence="6 14" id="KW-0686">Riboflavin biosynthesis</keyword>
<comment type="similarity">
    <text evidence="5 14">In the C-terminal section; belongs to the HTP reductase family.</text>
</comment>
<comment type="function">
    <text evidence="1 14">Converts 2,5-diamino-6-(ribosylamino)-4(3h)-pyrimidinone 5'-phosphate into 5-amino-6-(ribosylamino)-2,4(1h,3h)-pyrimidinedione 5'-phosphate.</text>
</comment>
<keyword evidence="9 14" id="KW-0521">NADP</keyword>
<dbReference type="InterPro" id="IPR024072">
    <property type="entry name" value="DHFR-like_dom_sf"/>
</dbReference>
<feature type="binding site" evidence="16">
    <location>
        <position position="203"/>
    </location>
    <ligand>
        <name>substrate</name>
    </ligand>
</feature>
<comment type="similarity">
    <text evidence="4 14">In the N-terminal section; belongs to the cytidine and deoxycytidylate deaminase family.</text>
</comment>
<comment type="pathway">
    <text evidence="3 14">Cofactor biosynthesis; riboflavin biosynthesis; 5-amino-6-(D-ribitylamino)uracil from GTP: step 3/4.</text>
</comment>
<dbReference type="Pfam" id="PF00383">
    <property type="entry name" value="dCMP_cyt_deam_1"/>
    <property type="match status" value="1"/>
</dbReference>
<dbReference type="AlphaFoldDB" id="A0A1H4IUY2"/>
<evidence type="ECO:0000256" key="14">
    <source>
        <dbReference type="PIRNR" id="PIRNR006769"/>
    </source>
</evidence>
<feature type="binding site" evidence="16">
    <location>
        <position position="207"/>
    </location>
    <ligand>
        <name>substrate</name>
    </ligand>
</feature>
<feature type="domain" description="CMP/dCMP-type deaminase" evidence="18">
    <location>
        <begin position="4"/>
        <end position="126"/>
    </location>
</feature>
<dbReference type="NCBIfam" id="TIGR00326">
    <property type="entry name" value="eubact_ribD"/>
    <property type="match status" value="1"/>
</dbReference>
<dbReference type="InterPro" id="IPR050765">
    <property type="entry name" value="Riboflavin_Biosynth_HTPR"/>
</dbReference>
<evidence type="ECO:0000256" key="8">
    <source>
        <dbReference type="ARBA" id="ARBA00022833"/>
    </source>
</evidence>
<comment type="catalytic activity">
    <reaction evidence="12 14">
        <text>5-amino-6-(5-phospho-D-ribitylamino)uracil + NADP(+) = 5-amino-6-(5-phospho-D-ribosylamino)uracil + NADPH + H(+)</text>
        <dbReference type="Rhea" id="RHEA:17845"/>
        <dbReference type="ChEBI" id="CHEBI:15378"/>
        <dbReference type="ChEBI" id="CHEBI:57783"/>
        <dbReference type="ChEBI" id="CHEBI:58349"/>
        <dbReference type="ChEBI" id="CHEBI:58421"/>
        <dbReference type="ChEBI" id="CHEBI:58453"/>
        <dbReference type="EC" id="1.1.1.193"/>
    </reaction>
</comment>
<keyword evidence="8 14" id="KW-0862">Zinc</keyword>
<dbReference type="GO" id="GO:0009231">
    <property type="term" value="P:riboflavin biosynthetic process"/>
    <property type="evidence" value="ECO:0007669"/>
    <property type="project" value="UniProtKB-UniPathway"/>
</dbReference>
<dbReference type="EC" id="1.1.1.193" evidence="14"/>
<keyword evidence="20" id="KW-1185">Reference proteome</keyword>
<feature type="binding site" evidence="17">
    <location>
        <position position="53"/>
    </location>
    <ligand>
        <name>Zn(2+)</name>
        <dbReference type="ChEBI" id="CHEBI:29105"/>
        <note>catalytic</note>
    </ligand>
</feature>
<proteinExistence type="inferred from homology"/>
<dbReference type="Pfam" id="PF01872">
    <property type="entry name" value="RibD_C"/>
    <property type="match status" value="1"/>
</dbReference>
<keyword evidence="7 14" id="KW-0479">Metal-binding</keyword>
<dbReference type="InterPro" id="IPR004794">
    <property type="entry name" value="Eubact_RibD"/>
</dbReference>
<dbReference type="UniPathway" id="UPA00275">
    <property type="reaction ID" value="UER00401"/>
</dbReference>
<evidence type="ECO:0000313" key="19">
    <source>
        <dbReference type="EMBL" id="SEB37655.1"/>
    </source>
</evidence>
<name>A0A1H4IUY2_9MICO</name>
<feature type="binding site" evidence="16">
    <location>
        <position position="187"/>
    </location>
    <ligand>
        <name>substrate</name>
    </ligand>
</feature>
<feature type="binding site" evidence="16">
    <location>
        <begin position="272"/>
        <end position="278"/>
    </location>
    <ligand>
        <name>NADP(+)</name>
        <dbReference type="ChEBI" id="CHEBI:58349"/>
    </ligand>
</feature>
<feature type="binding site" evidence="16">
    <location>
        <position position="270"/>
    </location>
    <ligand>
        <name>substrate</name>
    </ligand>
</feature>
<evidence type="ECO:0000256" key="5">
    <source>
        <dbReference type="ARBA" id="ARBA00007417"/>
    </source>
</evidence>
<evidence type="ECO:0000256" key="4">
    <source>
        <dbReference type="ARBA" id="ARBA00005259"/>
    </source>
</evidence>
<dbReference type="CDD" id="cd01284">
    <property type="entry name" value="Riboflavin_deaminase-reductase"/>
    <property type="match status" value="1"/>
</dbReference>
<dbReference type="SUPFAM" id="SSF53927">
    <property type="entry name" value="Cytidine deaminase-like"/>
    <property type="match status" value="1"/>
</dbReference>
<gene>
    <name evidence="19" type="ORF">SAMN04489806_0281</name>
</gene>
<evidence type="ECO:0000256" key="13">
    <source>
        <dbReference type="ARBA" id="ARBA00049886"/>
    </source>
</evidence>
<feature type="binding site" evidence="16">
    <location>
        <position position="173"/>
    </location>
    <ligand>
        <name>NADP(+)</name>
        <dbReference type="ChEBI" id="CHEBI:58349"/>
    </ligand>
</feature>
<evidence type="ECO:0000256" key="12">
    <source>
        <dbReference type="ARBA" id="ARBA00049861"/>
    </source>
</evidence>
<dbReference type="Proteomes" id="UP000199183">
    <property type="component" value="Unassembled WGS sequence"/>
</dbReference>
<evidence type="ECO:0000256" key="15">
    <source>
        <dbReference type="PIRSR" id="PIRSR006769-1"/>
    </source>
</evidence>